<accession>A0AAE3R0B4</accession>
<dbReference type="Gene3D" id="1.10.10.60">
    <property type="entry name" value="Homeodomain-like"/>
    <property type="match status" value="1"/>
</dbReference>
<reference evidence="2" key="1">
    <citation type="submission" date="2023-05" db="EMBL/GenBank/DDBJ databases">
        <authorList>
            <person name="Zhang X."/>
        </authorList>
    </citation>
    <scope>NUCLEOTIDE SEQUENCE</scope>
    <source>
        <strain evidence="2">YF14B1</strain>
    </source>
</reference>
<dbReference type="Pfam" id="PF01527">
    <property type="entry name" value="HTH_Tnp_1"/>
    <property type="match status" value="1"/>
</dbReference>
<evidence type="ECO:0000313" key="3">
    <source>
        <dbReference type="Proteomes" id="UP001241110"/>
    </source>
</evidence>
<dbReference type="Proteomes" id="UP001241110">
    <property type="component" value="Unassembled WGS sequence"/>
</dbReference>
<organism evidence="2 3">
    <name type="scientific">Xanthocytophaga flava</name>
    <dbReference type="NCBI Taxonomy" id="3048013"/>
    <lineage>
        <taxon>Bacteria</taxon>
        <taxon>Pseudomonadati</taxon>
        <taxon>Bacteroidota</taxon>
        <taxon>Cytophagia</taxon>
        <taxon>Cytophagales</taxon>
        <taxon>Rhodocytophagaceae</taxon>
        <taxon>Xanthocytophaga</taxon>
    </lineage>
</organism>
<dbReference type="GO" id="GO:0004803">
    <property type="term" value="F:transposase activity"/>
    <property type="evidence" value="ECO:0007669"/>
    <property type="project" value="InterPro"/>
</dbReference>
<gene>
    <name evidence="2" type="ORF">QNI16_38585</name>
</gene>
<dbReference type="PANTHER" id="PTHR33215:SF13">
    <property type="entry name" value="PROTEIN DISTAL ANTENNA"/>
    <property type="match status" value="1"/>
</dbReference>
<dbReference type="AlphaFoldDB" id="A0AAE3R0B4"/>
<dbReference type="InterPro" id="IPR009057">
    <property type="entry name" value="Homeodomain-like_sf"/>
</dbReference>
<dbReference type="InterPro" id="IPR051839">
    <property type="entry name" value="RD_transcriptional_regulator"/>
</dbReference>
<evidence type="ECO:0000256" key="1">
    <source>
        <dbReference type="SAM" id="Coils"/>
    </source>
</evidence>
<dbReference type="PANTHER" id="PTHR33215">
    <property type="entry name" value="PROTEIN DISTAL ANTENNA"/>
    <property type="match status" value="1"/>
</dbReference>
<dbReference type="SUPFAM" id="SSF46689">
    <property type="entry name" value="Homeodomain-like"/>
    <property type="match status" value="1"/>
</dbReference>
<name>A0AAE3R0B4_9BACT</name>
<feature type="coiled-coil region" evidence="1">
    <location>
        <begin position="61"/>
        <end position="95"/>
    </location>
</feature>
<proteinExistence type="predicted"/>
<sequence length="103" mass="11835">MKGKKTTSKRRKYSADFKSEVVKMLLNGQSASKISEQLGISENLIYRWKNEQFAQSNSSNLEEKTVSVGELLQKVEQLQKQLREVETEREILKKVVAIFSKSP</sequence>
<comment type="caution">
    <text evidence="2">The sequence shown here is derived from an EMBL/GenBank/DDBJ whole genome shotgun (WGS) entry which is preliminary data.</text>
</comment>
<dbReference type="EMBL" id="JASJOS010000049">
    <property type="protein sequence ID" value="MDJ1486445.1"/>
    <property type="molecule type" value="Genomic_DNA"/>
</dbReference>
<protein>
    <submittedName>
        <fullName evidence="2">Transposase</fullName>
    </submittedName>
</protein>
<dbReference type="GO" id="GO:0003677">
    <property type="term" value="F:DNA binding"/>
    <property type="evidence" value="ECO:0007669"/>
    <property type="project" value="InterPro"/>
</dbReference>
<keyword evidence="1" id="KW-0175">Coiled coil</keyword>
<dbReference type="GO" id="GO:0006313">
    <property type="term" value="P:DNA transposition"/>
    <property type="evidence" value="ECO:0007669"/>
    <property type="project" value="InterPro"/>
</dbReference>
<dbReference type="RefSeq" id="WP_313990027.1">
    <property type="nucleotide sequence ID" value="NZ_JASJOS010000049.1"/>
</dbReference>
<evidence type="ECO:0000313" key="2">
    <source>
        <dbReference type="EMBL" id="MDJ1486445.1"/>
    </source>
</evidence>
<dbReference type="InterPro" id="IPR002514">
    <property type="entry name" value="Transposase_8"/>
</dbReference>